<dbReference type="Pfam" id="PF00270">
    <property type="entry name" value="DEAD"/>
    <property type="match status" value="1"/>
</dbReference>
<dbReference type="SMART" id="SM00487">
    <property type="entry name" value="DEXDc"/>
    <property type="match status" value="1"/>
</dbReference>
<protein>
    <submittedName>
        <fullName evidence="10">ATP-dependent DNA helicase RecG</fullName>
    </submittedName>
</protein>
<comment type="caution">
    <text evidence="10">The sequence shown here is derived from an EMBL/GenBank/DDBJ whole genome shotgun (WGS) entry which is preliminary data.</text>
</comment>
<accession>J9GTU0</accession>
<feature type="domain" description="Helicase C-terminal" evidence="9">
    <location>
        <begin position="286"/>
        <end position="457"/>
    </location>
</feature>
<evidence type="ECO:0000256" key="6">
    <source>
        <dbReference type="ARBA" id="ARBA00023125"/>
    </source>
</evidence>
<evidence type="ECO:0000256" key="5">
    <source>
        <dbReference type="ARBA" id="ARBA00022840"/>
    </source>
</evidence>
<keyword evidence="2" id="KW-0227">DNA damage</keyword>
<dbReference type="SMART" id="SM00490">
    <property type="entry name" value="HELICc"/>
    <property type="match status" value="1"/>
</dbReference>
<dbReference type="AlphaFoldDB" id="J9GTU0"/>
<keyword evidence="7" id="KW-0234">DNA repair</keyword>
<keyword evidence="1" id="KW-0547">Nucleotide-binding</keyword>
<evidence type="ECO:0000256" key="3">
    <source>
        <dbReference type="ARBA" id="ARBA00022801"/>
    </source>
</evidence>
<evidence type="ECO:0000256" key="7">
    <source>
        <dbReference type="ARBA" id="ARBA00023204"/>
    </source>
</evidence>
<dbReference type="InterPro" id="IPR011545">
    <property type="entry name" value="DEAD/DEAH_box_helicase_dom"/>
</dbReference>
<keyword evidence="4 10" id="KW-0347">Helicase</keyword>
<dbReference type="Gene3D" id="3.40.50.300">
    <property type="entry name" value="P-loop containing nucleotide triphosphate hydrolases"/>
    <property type="match status" value="2"/>
</dbReference>
<dbReference type="SUPFAM" id="SSF52540">
    <property type="entry name" value="P-loop containing nucleoside triphosphate hydrolases"/>
    <property type="match status" value="1"/>
</dbReference>
<evidence type="ECO:0000256" key="2">
    <source>
        <dbReference type="ARBA" id="ARBA00022763"/>
    </source>
</evidence>
<dbReference type="NCBIfam" id="NF008168">
    <property type="entry name" value="PRK10917.2-2"/>
    <property type="match status" value="1"/>
</dbReference>
<keyword evidence="6" id="KW-0238">DNA-binding</keyword>
<dbReference type="GO" id="GO:0016787">
    <property type="term" value="F:hydrolase activity"/>
    <property type="evidence" value="ECO:0007669"/>
    <property type="project" value="UniProtKB-KW"/>
</dbReference>
<dbReference type="InterPro" id="IPR027417">
    <property type="entry name" value="P-loop_NTPase"/>
</dbReference>
<dbReference type="NCBIfam" id="NF008165">
    <property type="entry name" value="PRK10917.1-3"/>
    <property type="match status" value="1"/>
</dbReference>
<keyword evidence="3" id="KW-0378">Hydrolase</keyword>
<name>J9GTU0_9ZZZZ</name>
<keyword evidence="5" id="KW-0067">ATP-binding</keyword>
<dbReference type="GO" id="GO:0003677">
    <property type="term" value="F:DNA binding"/>
    <property type="evidence" value="ECO:0007669"/>
    <property type="project" value="UniProtKB-KW"/>
</dbReference>
<dbReference type="InterPro" id="IPR047112">
    <property type="entry name" value="RecG/Mfd"/>
</dbReference>
<dbReference type="GO" id="GO:0006281">
    <property type="term" value="P:DNA repair"/>
    <property type="evidence" value="ECO:0007669"/>
    <property type="project" value="UniProtKB-KW"/>
</dbReference>
<dbReference type="CDD" id="cd17992">
    <property type="entry name" value="DEXHc_RecG"/>
    <property type="match status" value="1"/>
</dbReference>
<dbReference type="GO" id="GO:0003678">
    <property type="term" value="F:DNA helicase activity"/>
    <property type="evidence" value="ECO:0007669"/>
    <property type="project" value="TreeGrafter"/>
</dbReference>
<feature type="domain" description="Helicase ATP-binding" evidence="8">
    <location>
        <begin position="116"/>
        <end position="278"/>
    </location>
</feature>
<evidence type="ECO:0000259" key="8">
    <source>
        <dbReference type="PROSITE" id="PS51192"/>
    </source>
</evidence>
<organism evidence="10">
    <name type="scientific">gut metagenome</name>
    <dbReference type="NCBI Taxonomy" id="749906"/>
    <lineage>
        <taxon>unclassified sequences</taxon>
        <taxon>metagenomes</taxon>
        <taxon>organismal metagenomes</taxon>
    </lineage>
</organism>
<dbReference type="Pfam" id="PF19833">
    <property type="entry name" value="RecG_dom3_C"/>
    <property type="match status" value="1"/>
</dbReference>
<gene>
    <name evidence="10" type="ORF">EVA_05735</name>
</gene>
<dbReference type="PROSITE" id="PS51192">
    <property type="entry name" value="HELICASE_ATP_BIND_1"/>
    <property type="match status" value="1"/>
</dbReference>
<dbReference type="PROSITE" id="PS51194">
    <property type="entry name" value="HELICASE_CTER"/>
    <property type="match status" value="1"/>
</dbReference>
<evidence type="ECO:0000256" key="1">
    <source>
        <dbReference type="ARBA" id="ARBA00022741"/>
    </source>
</evidence>
<dbReference type="Pfam" id="PF00271">
    <property type="entry name" value="Helicase_C"/>
    <property type="match status" value="1"/>
</dbReference>
<evidence type="ECO:0000256" key="4">
    <source>
        <dbReference type="ARBA" id="ARBA00022806"/>
    </source>
</evidence>
<dbReference type="PANTHER" id="PTHR47964">
    <property type="entry name" value="ATP-DEPENDENT DNA HELICASE HOMOLOG RECG, CHLOROPLASTIC"/>
    <property type="match status" value="1"/>
</dbReference>
<evidence type="ECO:0000313" key="10">
    <source>
        <dbReference type="EMBL" id="EJX06158.1"/>
    </source>
</evidence>
<dbReference type="PANTHER" id="PTHR47964:SF1">
    <property type="entry name" value="ATP-DEPENDENT DNA HELICASE HOMOLOG RECG, CHLOROPLASTIC"/>
    <property type="match status" value="1"/>
</dbReference>
<reference evidence="10" key="1">
    <citation type="journal article" date="2012" name="PLoS ONE">
        <title>Gene sets for utilization of primary and secondary nutrition supplies in the distal gut of endangered iberian lynx.</title>
        <authorList>
            <person name="Alcaide M."/>
            <person name="Messina E."/>
            <person name="Richter M."/>
            <person name="Bargiela R."/>
            <person name="Peplies J."/>
            <person name="Huws S.A."/>
            <person name="Newbold C.J."/>
            <person name="Golyshin P.N."/>
            <person name="Simon M.A."/>
            <person name="Lopez G."/>
            <person name="Yakimov M.M."/>
            <person name="Ferrer M."/>
        </authorList>
    </citation>
    <scope>NUCLEOTIDE SEQUENCE</scope>
</reference>
<proteinExistence type="predicted"/>
<sequence length="510" mass="56408">MRQWIKTALSYAEKELPESLPAEIIAKCGLPSRLEALKNIHFPTSWQSLQEAKKRFAFEELFLLQCGLLYYRHQHQEERTGICHIADGSLVRDVIKNLPFELTDAQKLAWKEIAADMEQLKPMHRILQGDVGSGKTVISALALAKAKESGCQGCLMAPTEILAVQHYNTLLDYLEPLGVRVGLLTGGMRVKARRNLLTELELGMIDVVVGTHALIQDDVRFNHLSLVITDEQHRFGVEQRAKLANKADNAPDVLVMTATPIPRTLALTVYGDLDISQMKGKPVGRKPVQTLCYTEEKRNAIYEGVVRQVQAGHQVYVVCPLIEQSEGVEANSAESVYEELSSGVLRNIPCALLHGRMKGAEKEAIMAAFSSGVTKVLITTTVIEVGVNVPNATLMIIENAERFGLAQLHQLRGRVGRGSVQSYCVLLAGNDAPDTLARLQVLRDSEDGFYLAEKDLELRGAGQLFGLRQHGLPDLRIADIIRDTDVIAKARSWLRSSFISSRIGSSCVIW</sequence>
<dbReference type="InterPro" id="IPR014001">
    <property type="entry name" value="Helicase_ATP-bd"/>
</dbReference>
<dbReference type="EMBL" id="AMCI01001241">
    <property type="protein sequence ID" value="EJX06158.1"/>
    <property type="molecule type" value="Genomic_DNA"/>
</dbReference>
<dbReference type="InterPro" id="IPR045562">
    <property type="entry name" value="RecG_dom3_C"/>
</dbReference>
<dbReference type="InterPro" id="IPR001650">
    <property type="entry name" value="Helicase_C-like"/>
</dbReference>
<evidence type="ECO:0000259" key="9">
    <source>
        <dbReference type="PROSITE" id="PS51194"/>
    </source>
</evidence>
<dbReference type="GO" id="GO:0005524">
    <property type="term" value="F:ATP binding"/>
    <property type="evidence" value="ECO:0007669"/>
    <property type="project" value="UniProtKB-KW"/>
</dbReference>